<gene>
    <name evidence="11" type="ORF">Agub_g11036</name>
</gene>
<dbReference type="InterPro" id="IPR050173">
    <property type="entry name" value="ABC_transporter_C-like"/>
</dbReference>
<dbReference type="Pfam" id="PF00005">
    <property type="entry name" value="ABC_tran"/>
    <property type="match status" value="1"/>
</dbReference>
<feature type="non-terminal residue" evidence="11">
    <location>
        <position position="1"/>
    </location>
</feature>
<dbReference type="Gene3D" id="3.40.50.300">
    <property type="entry name" value="P-loop containing nucleotide triphosphate hydrolases"/>
    <property type="match status" value="1"/>
</dbReference>
<feature type="transmembrane region" description="Helical" evidence="9">
    <location>
        <begin position="142"/>
        <end position="163"/>
    </location>
</feature>
<evidence type="ECO:0000256" key="7">
    <source>
        <dbReference type="ARBA" id="ARBA00022989"/>
    </source>
</evidence>
<name>A0AAD3DVT4_9CHLO</name>
<dbReference type="InterPro" id="IPR003439">
    <property type="entry name" value="ABC_transporter-like_ATP-bd"/>
</dbReference>
<dbReference type="CDD" id="cd18579">
    <property type="entry name" value="ABC_6TM_ABCC_D1"/>
    <property type="match status" value="1"/>
</dbReference>
<feature type="transmembrane region" description="Helical" evidence="9">
    <location>
        <begin position="169"/>
        <end position="192"/>
    </location>
</feature>
<dbReference type="PROSITE" id="PS50929">
    <property type="entry name" value="ABC_TM1F"/>
    <property type="match status" value="1"/>
</dbReference>
<dbReference type="Pfam" id="PF00664">
    <property type="entry name" value="ABC_membrane"/>
    <property type="match status" value="1"/>
</dbReference>
<evidence type="ECO:0000313" key="12">
    <source>
        <dbReference type="Proteomes" id="UP001054857"/>
    </source>
</evidence>
<dbReference type="GO" id="GO:0012505">
    <property type="term" value="C:endomembrane system"/>
    <property type="evidence" value="ECO:0007669"/>
    <property type="project" value="UniProtKB-SubCell"/>
</dbReference>
<dbReference type="Proteomes" id="UP001054857">
    <property type="component" value="Unassembled WGS sequence"/>
</dbReference>
<proteinExistence type="predicted"/>
<dbReference type="GO" id="GO:0016020">
    <property type="term" value="C:membrane"/>
    <property type="evidence" value="ECO:0007669"/>
    <property type="project" value="InterPro"/>
</dbReference>
<evidence type="ECO:0000313" key="11">
    <source>
        <dbReference type="EMBL" id="GFR49015.1"/>
    </source>
</evidence>
<protein>
    <recommendedName>
        <fullName evidence="10">ABC transmembrane type-1 domain-containing protein</fullName>
    </recommendedName>
</protein>
<keyword evidence="6" id="KW-0067">ATP-binding</keyword>
<reference evidence="11 12" key="1">
    <citation type="journal article" date="2021" name="Sci. Rep.">
        <title>Genome sequencing of the multicellular alga Astrephomene provides insights into convergent evolution of germ-soma differentiation.</title>
        <authorList>
            <person name="Yamashita S."/>
            <person name="Yamamoto K."/>
            <person name="Matsuzaki R."/>
            <person name="Suzuki S."/>
            <person name="Yamaguchi H."/>
            <person name="Hirooka S."/>
            <person name="Minakuchi Y."/>
            <person name="Miyagishima S."/>
            <person name="Kawachi M."/>
            <person name="Toyoda A."/>
            <person name="Nozaki H."/>
        </authorList>
    </citation>
    <scope>NUCLEOTIDE SEQUENCE [LARGE SCALE GENOMIC DNA]</scope>
    <source>
        <strain evidence="11 12">NIES-4017</strain>
    </source>
</reference>
<keyword evidence="7 9" id="KW-1133">Transmembrane helix</keyword>
<dbReference type="SUPFAM" id="SSF52540">
    <property type="entry name" value="P-loop containing nucleoside triphosphate hydrolases"/>
    <property type="match status" value="1"/>
</dbReference>
<evidence type="ECO:0000256" key="4">
    <source>
        <dbReference type="ARBA" id="ARBA00022737"/>
    </source>
</evidence>
<feature type="transmembrane region" description="Helical" evidence="9">
    <location>
        <begin position="61"/>
        <end position="78"/>
    </location>
</feature>
<dbReference type="AlphaFoldDB" id="A0AAD3DVT4"/>
<dbReference type="PANTHER" id="PTHR24223">
    <property type="entry name" value="ATP-BINDING CASSETTE SUB-FAMILY C"/>
    <property type="match status" value="1"/>
</dbReference>
<evidence type="ECO:0000256" key="2">
    <source>
        <dbReference type="ARBA" id="ARBA00022448"/>
    </source>
</evidence>
<comment type="caution">
    <text evidence="11">The sequence shown here is derived from an EMBL/GenBank/DDBJ whole genome shotgun (WGS) entry which is preliminary data.</text>
</comment>
<evidence type="ECO:0000256" key="5">
    <source>
        <dbReference type="ARBA" id="ARBA00022741"/>
    </source>
</evidence>
<dbReference type="GO" id="GO:0016887">
    <property type="term" value="F:ATP hydrolysis activity"/>
    <property type="evidence" value="ECO:0007669"/>
    <property type="project" value="InterPro"/>
</dbReference>
<keyword evidence="8 9" id="KW-0472">Membrane</keyword>
<keyword evidence="2" id="KW-0813">Transport</keyword>
<dbReference type="InterPro" id="IPR027417">
    <property type="entry name" value="P-loop_NTPase"/>
</dbReference>
<dbReference type="InterPro" id="IPR044746">
    <property type="entry name" value="ABCC_6TM_D1"/>
</dbReference>
<feature type="non-terminal residue" evidence="11">
    <location>
        <position position="344"/>
    </location>
</feature>
<organism evidence="11 12">
    <name type="scientific">Astrephomene gubernaculifera</name>
    <dbReference type="NCBI Taxonomy" id="47775"/>
    <lineage>
        <taxon>Eukaryota</taxon>
        <taxon>Viridiplantae</taxon>
        <taxon>Chlorophyta</taxon>
        <taxon>core chlorophytes</taxon>
        <taxon>Chlorophyceae</taxon>
        <taxon>CS clade</taxon>
        <taxon>Chlamydomonadales</taxon>
        <taxon>Astrephomenaceae</taxon>
        <taxon>Astrephomene</taxon>
    </lineage>
</organism>
<feature type="domain" description="ABC transmembrane type-1" evidence="10">
    <location>
        <begin position="18"/>
        <end position="201"/>
    </location>
</feature>
<dbReference type="GO" id="GO:0005524">
    <property type="term" value="F:ATP binding"/>
    <property type="evidence" value="ECO:0007669"/>
    <property type="project" value="UniProtKB-KW"/>
</dbReference>
<sequence>TQKAFRLNTVRADQAAGIVNFVSSDIQKIYDGAMELHYLWTAPFEAAAILGLLGYLTNDSMLPGLGVILLVLPLQYFFGWKIIQLKLKGAELVASRSSVIQEVLPAIKLVKYYAWENFFEEQINKVRREELRLSFWNAAMKVVNVACVFCVPPMTAFVIFVNYEFNKARLVSAVAFTTLSLFNILRFPLVVLPKALRAASEARASLQRLEAYLLEDTPATTATGAAATRGTLSASPSSAKLCGLPAAAGAHLDNTVFHHPANPNWHLHIPRFDVRPGQVVAVVGRIGAGKSSLIQALLGNMVKEHGAMQVGGRISYVPQNPWLQNLSVRDNVLFGEEWDQAKYD</sequence>
<evidence type="ECO:0000256" key="6">
    <source>
        <dbReference type="ARBA" id="ARBA00022840"/>
    </source>
</evidence>
<dbReference type="Gene3D" id="1.20.1560.10">
    <property type="entry name" value="ABC transporter type 1, transmembrane domain"/>
    <property type="match status" value="1"/>
</dbReference>
<feature type="transmembrane region" description="Helical" evidence="9">
    <location>
        <begin position="36"/>
        <end position="55"/>
    </location>
</feature>
<evidence type="ECO:0000256" key="9">
    <source>
        <dbReference type="SAM" id="Phobius"/>
    </source>
</evidence>
<accession>A0AAD3DVT4</accession>
<dbReference type="EMBL" id="BMAR01000027">
    <property type="protein sequence ID" value="GFR49015.1"/>
    <property type="molecule type" value="Genomic_DNA"/>
</dbReference>
<dbReference type="InterPro" id="IPR011527">
    <property type="entry name" value="ABC1_TM_dom"/>
</dbReference>
<keyword evidence="3 9" id="KW-0812">Transmembrane</keyword>
<keyword evidence="5" id="KW-0547">Nucleotide-binding</keyword>
<evidence type="ECO:0000256" key="3">
    <source>
        <dbReference type="ARBA" id="ARBA00022692"/>
    </source>
</evidence>
<comment type="subcellular location">
    <subcellularLocation>
        <location evidence="1">Endomembrane system</location>
        <topology evidence="1">Multi-pass membrane protein</topology>
    </subcellularLocation>
</comment>
<dbReference type="PANTHER" id="PTHR24223:SF443">
    <property type="entry name" value="MULTIDRUG-RESISTANCE LIKE PROTEIN 1, ISOFORM I"/>
    <property type="match status" value="1"/>
</dbReference>
<dbReference type="SUPFAM" id="SSF90123">
    <property type="entry name" value="ABC transporter transmembrane region"/>
    <property type="match status" value="1"/>
</dbReference>
<evidence type="ECO:0000256" key="8">
    <source>
        <dbReference type="ARBA" id="ARBA00023136"/>
    </source>
</evidence>
<keyword evidence="4" id="KW-0677">Repeat</keyword>
<evidence type="ECO:0000259" key="10">
    <source>
        <dbReference type="PROSITE" id="PS50929"/>
    </source>
</evidence>
<evidence type="ECO:0000256" key="1">
    <source>
        <dbReference type="ARBA" id="ARBA00004127"/>
    </source>
</evidence>
<dbReference type="GO" id="GO:0140359">
    <property type="term" value="F:ABC-type transporter activity"/>
    <property type="evidence" value="ECO:0007669"/>
    <property type="project" value="InterPro"/>
</dbReference>
<keyword evidence="12" id="KW-1185">Reference proteome</keyword>
<dbReference type="InterPro" id="IPR036640">
    <property type="entry name" value="ABC1_TM_sf"/>
</dbReference>